<keyword evidence="5" id="KW-0498">Mitosis</keyword>
<evidence type="ECO:0000256" key="7">
    <source>
        <dbReference type="PROSITE-ProRule" id="PRU00221"/>
    </source>
</evidence>
<evidence type="ECO:0000259" key="8">
    <source>
        <dbReference type="Pfam" id="PF24807"/>
    </source>
</evidence>
<dbReference type="InterPro" id="IPR001680">
    <property type="entry name" value="WD40_rpt"/>
</dbReference>
<dbReference type="SMART" id="SM00320">
    <property type="entry name" value="WD40"/>
    <property type="match status" value="3"/>
</dbReference>
<evidence type="ECO:0000256" key="6">
    <source>
        <dbReference type="ARBA" id="ARBA00023306"/>
    </source>
</evidence>
<feature type="repeat" description="WD" evidence="7">
    <location>
        <begin position="38"/>
        <end position="79"/>
    </location>
</feature>
<dbReference type="AlphaFoldDB" id="A0AAD9IXD2"/>
<feature type="domain" description="CDC20/Fizzy WD40" evidence="8">
    <location>
        <begin position="3"/>
        <end position="177"/>
    </location>
</feature>
<dbReference type="InterPro" id="IPR056150">
    <property type="entry name" value="WD40_CDC20-Fz"/>
</dbReference>
<keyword evidence="4" id="KW-0677">Repeat</keyword>
<keyword evidence="6" id="KW-0131">Cell cycle</keyword>
<protein>
    <recommendedName>
        <fullName evidence="8">CDC20/Fizzy WD40 domain-containing protein</fullName>
    </recommendedName>
</protein>
<dbReference type="GO" id="GO:0031145">
    <property type="term" value="P:anaphase-promoting complex-dependent catabolic process"/>
    <property type="evidence" value="ECO:0007669"/>
    <property type="project" value="TreeGrafter"/>
</dbReference>
<dbReference type="PANTHER" id="PTHR19918:SF8">
    <property type="entry name" value="FI02843P"/>
    <property type="match status" value="1"/>
</dbReference>
<dbReference type="Proteomes" id="UP001208570">
    <property type="component" value="Unassembled WGS sequence"/>
</dbReference>
<name>A0AAD9IXD2_9ANNE</name>
<feature type="repeat" description="WD" evidence="7">
    <location>
        <begin position="121"/>
        <end position="157"/>
    </location>
</feature>
<evidence type="ECO:0000256" key="1">
    <source>
        <dbReference type="ARBA" id="ARBA00006445"/>
    </source>
</evidence>
<keyword evidence="10" id="KW-1185">Reference proteome</keyword>
<reference evidence="9" key="1">
    <citation type="journal article" date="2023" name="Mol. Biol. Evol.">
        <title>Third-Generation Sequencing Reveals the Adaptive Role of the Epigenome in Three Deep-Sea Polychaetes.</title>
        <authorList>
            <person name="Perez M."/>
            <person name="Aroh O."/>
            <person name="Sun Y."/>
            <person name="Lan Y."/>
            <person name="Juniper S.K."/>
            <person name="Young C.R."/>
            <person name="Angers B."/>
            <person name="Qian P.Y."/>
        </authorList>
    </citation>
    <scope>NUCLEOTIDE SEQUENCE</scope>
    <source>
        <strain evidence="9">P08H-3</strain>
    </source>
</reference>
<dbReference type="EMBL" id="JAODUP010000953">
    <property type="protein sequence ID" value="KAK2142444.1"/>
    <property type="molecule type" value="Genomic_DNA"/>
</dbReference>
<dbReference type="PROSITE" id="PS50082">
    <property type="entry name" value="WD_REPEATS_2"/>
    <property type="match status" value="2"/>
</dbReference>
<dbReference type="GO" id="GO:1905786">
    <property type="term" value="P:positive regulation of anaphase-promoting complex-dependent catabolic process"/>
    <property type="evidence" value="ECO:0007669"/>
    <property type="project" value="TreeGrafter"/>
</dbReference>
<gene>
    <name evidence="9" type="ORF">LSH36_953g00053</name>
</gene>
<organism evidence="9 10">
    <name type="scientific">Paralvinella palmiformis</name>
    <dbReference type="NCBI Taxonomy" id="53620"/>
    <lineage>
        <taxon>Eukaryota</taxon>
        <taxon>Metazoa</taxon>
        <taxon>Spiralia</taxon>
        <taxon>Lophotrochozoa</taxon>
        <taxon>Annelida</taxon>
        <taxon>Polychaeta</taxon>
        <taxon>Sedentaria</taxon>
        <taxon>Canalipalpata</taxon>
        <taxon>Terebellida</taxon>
        <taxon>Terebelliformia</taxon>
        <taxon>Alvinellidae</taxon>
        <taxon>Paralvinella</taxon>
    </lineage>
</organism>
<dbReference type="InterPro" id="IPR033010">
    <property type="entry name" value="Cdc20/Fizzy"/>
</dbReference>
<keyword evidence="3" id="KW-0132">Cell division</keyword>
<sequence>TDLNLIDWSCNNHLAVSLGGHVYLWNASTGEIQQLLELEQEDEYVSAVAWVEEGNFLAVGTSPGCVELWDVERQKRLRTMAGHAARVGSLAWNSYILTSGSRSGYIHHHDVRVPNHLVGSFGGHSQEVCGLKWSPDGLYLASGGNDNLLNIWQARAGLHYTDSEPLHTFTQHLAAVKVSIFLSGTCI</sequence>
<dbReference type="InterPro" id="IPR015943">
    <property type="entry name" value="WD40/YVTN_repeat-like_dom_sf"/>
</dbReference>
<accession>A0AAD9IXD2</accession>
<proteinExistence type="inferred from homology"/>
<keyword evidence="2 7" id="KW-0853">WD repeat</keyword>
<dbReference type="GO" id="GO:1990757">
    <property type="term" value="F:ubiquitin ligase activator activity"/>
    <property type="evidence" value="ECO:0007669"/>
    <property type="project" value="TreeGrafter"/>
</dbReference>
<dbReference type="GO" id="GO:0005680">
    <property type="term" value="C:anaphase-promoting complex"/>
    <property type="evidence" value="ECO:0007669"/>
    <property type="project" value="TreeGrafter"/>
</dbReference>
<dbReference type="InterPro" id="IPR036322">
    <property type="entry name" value="WD40_repeat_dom_sf"/>
</dbReference>
<dbReference type="PROSITE" id="PS50294">
    <property type="entry name" value="WD_REPEATS_REGION"/>
    <property type="match status" value="1"/>
</dbReference>
<evidence type="ECO:0000313" key="10">
    <source>
        <dbReference type="Proteomes" id="UP001208570"/>
    </source>
</evidence>
<comment type="similarity">
    <text evidence="1">Belongs to the WD repeat CDC20/Fizzy family.</text>
</comment>
<evidence type="ECO:0000256" key="2">
    <source>
        <dbReference type="ARBA" id="ARBA00022574"/>
    </source>
</evidence>
<evidence type="ECO:0000313" key="9">
    <source>
        <dbReference type="EMBL" id="KAK2142444.1"/>
    </source>
</evidence>
<dbReference type="GO" id="GO:0010997">
    <property type="term" value="F:anaphase-promoting complex binding"/>
    <property type="evidence" value="ECO:0007669"/>
    <property type="project" value="InterPro"/>
</dbReference>
<dbReference type="GO" id="GO:0051301">
    <property type="term" value="P:cell division"/>
    <property type="evidence" value="ECO:0007669"/>
    <property type="project" value="UniProtKB-KW"/>
</dbReference>
<comment type="caution">
    <text evidence="9">The sequence shown here is derived from an EMBL/GenBank/DDBJ whole genome shotgun (WGS) entry which is preliminary data.</text>
</comment>
<dbReference type="SUPFAM" id="SSF50978">
    <property type="entry name" value="WD40 repeat-like"/>
    <property type="match status" value="1"/>
</dbReference>
<evidence type="ECO:0000256" key="3">
    <source>
        <dbReference type="ARBA" id="ARBA00022618"/>
    </source>
</evidence>
<feature type="non-terminal residue" evidence="9">
    <location>
        <position position="1"/>
    </location>
</feature>
<dbReference type="PANTHER" id="PTHR19918">
    <property type="entry name" value="CELL DIVISION CYCLE 20 CDC20 FIZZY -RELATED"/>
    <property type="match status" value="1"/>
</dbReference>
<evidence type="ECO:0000256" key="5">
    <source>
        <dbReference type="ARBA" id="ARBA00022776"/>
    </source>
</evidence>
<dbReference type="Gene3D" id="2.130.10.10">
    <property type="entry name" value="YVTN repeat-like/Quinoprotein amine dehydrogenase"/>
    <property type="match status" value="1"/>
</dbReference>
<dbReference type="Pfam" id="PF24807">
    <property type="entry name" value="WD40_CDC20-Fz"/>
    <property type="match status" value="1"/>
</dbReference>
<evidence type="ECO:0000256" key="4">
    <source>
        <dbReference type="ARBA" id="ARBA00022737"/>
    </source>
</evidence>